<feature type="region of interest" description="Disordered" evidence="1">
    <location>
        <begin position="109"/>
        <end position="213"/>
    </location>
</feature>
<evidence type="ECO:0000313" key="3">
    <source>
        <dbReference type="Proteomes" id="UP001383192"/>
    </source>
</evidence>
<feature type="compositionally biased region" description="Acidic residues" evidence="1">
    <location>
        <begin position="127"/>
        <end position="153"/>
    </location>
</feature>
<dbReference type="AlphaFoldDB" id="A0AAW0ATS4"/>
<feature type="compositionally biased region" description="Pro residues" evidence="1">
    <location>
        <begin position="182"/>
        <end position="193"/>
    </location>
</feature>
<reference evidence="2 3" key="1">
    <citation type="submission" date="2024-01" db="EMBL/GenBank/DDBJ databases">
        <title>A draft genome for a cacao thread blight-causing isolate of Paramarasmius palmivorus.</title>
        <authorList>
            <person name="Baruah I.K."/>
            <person name="Bukari Y."/>
            <person name="Amoako-Attah I."/>
            <person name="Meinhardt L.W."/>
            <person name="Bailey B.A."/>
            <person name="Cohen S.P."/>
        </authorList>
    </citation>
    <scope>NUCLEOTIDE SEQUENCE [LARGE SCALE GENOMIC DNA]</scope>
    <source>
        <strain evidence="2 3">GH-12</strain>
    </source>
</reference>
<evidence type="ECO:0000256" key="1">
    <source>
        <dbReference type="SAM" id="MobiDB-lite"/>
    </source>
</evidence>
<evidence type="ECO:0000313" key="2">
    <source>
        <dbReference type="EMBL" id="KAK7016793.1"/>
    </source>
</evidence>
<accession>A0AAW0ATS4</accession>
<organism evidence="2 3">
    <name type="scientific">Paramarasmius palmivorus</name>
    <dbReference type="NCBI Taxonomy" id="297713"/>
    <lineage>
        <taxon>Eukaryota</taxon>
        <taxon>Fungi</taxon>
        <taxon>Dikarya</taxon>
        <taxon>Basidiomycota</taxon>
        <taxon>Agaricomycotina</taxon>
        <taxon>Agaricomycetes</taxon>
        <taxon>Agaricomycetidae</taxon>
        <taxon>Agaricales</taxon>
        <taxon>Marasmiineae</taxon>
        <taxon>Marasmiaceae</taxon>
        <taxon>Paramarasmius</taxon>
    </lineage>
</organism>
<comment type="caution">
    <text evidence="2">The sequence shown here is derived from an EMBL/GenBank/DDBJ whole genome shotgun (WGS) entry which is preliminary data.</text>
</comment>
<dbReference type="EMBL" id="JAYKXP010000274">
    <property type="protein sequence ID" value="KAK7016793.1"/>
    <property type="molecule type" value="Genomic_DNA"/>
</dbReference>
<proteinExistence type="predicted"/>
<feature type="compositionally biased region" description="Basic and acidic residues" evidence="1">
    <location>
        <begin position="154"/>
        <end position="169"/>
    </location>
</feature>
<gene>
    <name evidence="2" type="ORF">VNI00_018802</name>
</gene>
<sequence>MPQLWAPEQEPRLYIDWRAGTPEYPLSKAKDYWTSVCPIEVAVINPEAVPQYQERSTQNNYYEDLGTLAGILAVEQAVHRDSNRVFPPAGTPASQEETVEEQIELAEEFDQETELAEEFEKGLGFGEESDKEEQDLEQEQEQDKEDSEQESEADTDKPVSDEDKGTPADEEKDDQPESPSIGPKPKPRTPSPKRPPKEESFDSDEEEDNMSKAVKAFAECTKLKDDGSNWGMWAMRVERAAKSIGYGKYLTTAEEGADSDARFS</sequence>
<dbReference type="Proteomes" id="UP001383192">
    <property type="component" value="Unassembled WGS sequence"/>
</dbReference>
<keyword evidence="3" id="KW-1185">Reference proteome</keyword>
<protein>
    <submittedName>
        <fullName evidence="2">Uncharacterized protein</fullName>
    </submittedName>
</protein>
<name>A0AAW0ATS4_9AGAR</name>